<evidence type="ECO:0000313" key="1">
    <source>
        <dbReference type="EMBL" id="EDZ92430.1"/>
    </source>
</evidence>
<dbReference type="InterPro" id="IPR029063">
    <property type="entry name" value="SAM-dependent_MTases_sf"/>
</dbReference>
<keyword evidence="2" id="KW-1185">Reference proteome</keyword>
<dbReference type="Proteomes" id="UP000004061">
    <property type="component" value="Unassembled WGS sequence"/>
</dbReference>
<dbReference type="Gene3D" id="3.40.50.150">
    <property type="entry name" value="Vaccinia Virus protein VP39"/>
    <property type="match status" value="1"/>
</dbReference>
<accession>B5W7Q1</accession>
<reference evidence="1 2" key="1">
    <citation type="journal article" date="2011" name="Appl. Environ. Microbiol.">
        <title>Contribution of a Sodium Ion Gradient to Energy Conservation during Fermentation in the Cyanobacterium Arthrospira (Spirulina) maxima CS-328.</title>
        <authorList>
            <person name="Carrieri D."/>
            <person name="Ananyev G."/>
            <person name="Lenz O."/>
            <person name="Bryant D.A."/>
            <person name="Dismukes G.C."/>
        </authorList>
    </citation>
    <scope>NUCLEOTIDE SEQUENCE [LARGE SCALE GENOMIC DNA]</scope>
    <source>
        <strain evidence="1 2">CS-328</strain>
    </source>
</reference>
<dbReference type="SUPFAM" id="SSF53335">
    <property type="entry name" value="S-adenosyl-L-methionine-dependent methyltransferases"/>
    <property type="match status" value="1"/>
</dbReference>
<gene>
    <name evidence="1" type="ORF">AmaxDRAFT_4801</name>
</gene>
<dbReference type="AlphaFoldDB" id="B5W7Q1"/>
<protein>
    <submittedName>
        <fullName evidence="1">Uncharacterized protein</fullName>
    </submittedName>
</protein>
<dbReference type="Pfam" id="PF13578">
    <property type="entry name" value="Methyltransf_24"/>
    <property type="match status" value="1"/>
</dbReference>
<dbReference type="EMBL" id="ABYK01000055">
    <property type="protein sequence ID" value="EDZ92430.1"/>
    <property type="molecule type" value="Genomic_DNA"/>
</dbReference>
<name>B5W7Q1_LIMMA</name>
<organism evidence="1 2">
    <name type="scientific">Limnospira maxima CS-328</name>
    <dbReference type="NCBI Taxonomy" id="513049"/>
    <lineage>
        <taxon>Bacteria</taxon>
        <taxon>Bacillati</taxon>
        <taxon>Cyanobacteriota</taxon>
        <taxon>Cyanophyceae</taxon>
        <taxon>Oscillatoriophycideae</taxon>
        <taxon>Oscillatoriales</taxon>
        <taxon>Sirenicapillariaceae</taxon>
        <taxon>Limnospira</taxon>
    </lineage>
</organism>
<proteinExistence type="predicted"/>
<evidence type="ECO:0000313" key="2">
    <source>
        <dbReference type="Proteomes" id="UP000004061"/>
    </source>
</evidence>
<sequence length="97" mass="11308">MDSVQCLSSFPDNYFDWIYIDANHYYEYVKKDLEVAKVKVKENGYIVCNDYTSWSVSGVTKCGVAKAVNELCLEDNWKFIFFALQGNMYYDVALQKI</sequence>
<comment type="caution">
    <text evidence="1">The sequence shown here is derived from an EMBL/GenBank/DDBJ whole genome shotgun (WGS) entry which is preliminary data.</text>
</comment>